<evidence type="ECO:0000313" key="2">
    <source>
        <dbReference type="EMBL" id="KAE9348104.1"/>
    </source>
</evidence>
<protein>
    <submittedName>
        <fullName evidence="2">Uncharacterized protein</fullName>
    </submittedName>
</protein>
<dbReference type="Proteomes" id="UP000434957">
    <property type="component" value="Unassembled WGS sequence"/>
</dbReference>
<feature type="region of interest" description="Disordered" evidence="1">
    <location>
        <begin position="59"/>
        <end position="80"/>
    </location>
</feature>
<keyword evidence="3" id="KW-1185">Reference proteome</keyword>
<organism evidence="2 3">
    <name type="scientific">Phytophthora rubi</name>
    <dbReference type="NCBI Taxonomy" id="129364"/>
    <lineage>
        <taxon>Eukaryota</taxon>
        <taxon>Sar</taxon>
        <taxon>Stramenopiles</taxon>
        <taxon>Oomycota</taxon>
        <taxon>Peronosporomycetes</taxon>
        <taxon>Peronosporales</taxon>
        <taxon>Peronosporaceae</taxon>
        <taxon>Phytophthora</taxon>
    </lineage>
</organism>
<evidence type="ECO:0000313" key="3">
    <source>
        <dbReference type="Proteomes" id="UP000434957"/>
    </source>
</evidence>
<name>A0A6A4FP34_9STRA</name>
<proteinExistence type="predicted"/>
<sequence length="80" mass="8655">MRSSGRFITQPLENKHVLSCDAVIAASCIRLQSFSTICLPPNVSGLTVNTDRGIRLALSMSRESSSSQGRRASGETSARW</sequence>
<dbReference type="AlphaFoldDB" id="A0A6A4FP34"/>
<reference evidence="2 3" key="1">
    <citation type="submission" date="2018-08" db="EMBL/GenBank/DDBJ databases">
        <title>Genomic investigation of the strawberry pathogen Phytophthora fragariae indicates pathogenicity is determined by transcriptional variation in three key races.</title>
        <authorList>
            <person name="Adams T.M."/>
            <person name="Armitage A.D."/>
            <person name="Sobczyk M.K."/>
            <person name="Bates H.J."/>
            <person name="Dunwell J.M."/>
            <person name="Nellist C.F."/>
            <person name="Harrison R.J."/>
        </authorList>
    </citation>
    <scope>NUCLEOTIDE SEQUENCE [LARGE SCALE GENOMIC DNA]</scope>
    <source>
        <strain evidence="2 3">SCRP333</strain>
    </source>
</reference>
<gene>
    <name evidence="2" type="ORF">PR003_g6587</name>
</gene>
<dbReference type="EMBL" id="QXFT01000295">
    <property type="protein sequence ID" value="KAE9348104.1"/>
    <property type="molecule type" value="Genomic_DNA"/>
</dbReference>
<comment type="caution">
    <text evidence="2">The sequence shown here is derived from an EMBL/GenBank/DDBJ whole genome shotgun (WGS) entry which is preliminary data.</text>
</comment>
<evidence type="ECO:0000256" key="1">
    <source>
        <dbReference type="SAM" id="MobiDB-lite"/>
    </source>
</evidence>
<accession>A0A6A4FP34</accession>